<evidence type="ECO:0000313" key="2">
    <source>
        <dbReference type="Proteomes" id="UP000034694"/>
    </source>
</evidence>
<accession>A0A0G1UNE0</accession>
<dbReference type="EMBL" id="LCPK01000046">
    <property type="protein sequence ID" value="KKU95654.1"/>
    <property type="molecule type" value="Genomic_DNA"/>
</dbReference>
<dbReference type="PATRIC" id="fig|1618362.3.peg.1035"/>
<comment type="caution">
    <text evidence="1">The sequence shown here is derived from an EMBL/GenBank/DDBJ whole genome shotgun (WGS) entry which is preliminary data.</text>
</comment>
<name>A0A0G1UNE0_9BACT</name>
<sequence>MGTGVGVRVGEGAIVGVWLGDGVGVRVGVGNEVTLMVAVSAPRDTPSIRHCADMVALPVLPAVAVVVKGDPASLVGDTVAAVALLLEKFTPVSVPPVTSVTEAVSNTVPPGLSEEDVGLKLTLHDAGIGVGVLEGSGVGVSVGVSVGVGVGAPPTAPPMMHWAVMVAVPVDLPVTTTVYGEVVSDAVDRLATVESLVRKFTWDTVPPVTPDTAAVKVTVSFVFSEDEVGVRLTVQDAAMGVGVLVGVAGGVGVLVGVTVGVGKTVGAGVDVGAGVGVGAPPTEIDAVSDPLDTPPMMHWAVMVAVP</sequence>
<reference evidence="1 2" key="1">
    <citation type="journal article" date="2015" name="Nature">
        <title>rRNA introns, odd ribosomes, and small enigmatic genomes across a large radiation of phyla.</title>
        <authorList>
            <person name="Brown C.T."/>
            <person name="Hug L.A."/>
            <person name="Thomas B.C."/>
            <person name="Sharon I."/>
            <person name="Castelle C.J."/>
            <person name="Singh A."/>
            <person name="Wilkins M.J."/>
            <person name="Williams K.H."/>
            <person name="Banfield J.F."/>
        </authorList>
    </citation>
    <scope>NUCLEOTIDE SEQUENCE [LARGE SCALE GENOMIC DNA]</scope>
</reference>
<organism evidence="1 2">
    <name type="scientific">Candidatus Amesbacteria bacterium GW2011_GWB1_48_13</name>
    <dbReference type="NCBI Taxonomy" id="1618362"/>
    <lineage>
        <taxon>Bacteria</taxon>
        <taxon>Candidatus Amesiibacteriota</taxon>
    </lineage>
</organism>
<gene>
    <name evidence="1" type="ORF">UY28_C0046G0001</name>
</gene>
<feature type="non-terminal residue" evidence="1">
    <location>
        <position position="306"/>
    </location>
</feature>
<protein>
    <submittedName>
        <fullName evidence="1">Uncharacterized protein</fullName>
    </submittedName>
</protein>
<dbReference type="AlphaFoldDB" id="A0A0G1UNE0"/>
<dbReference type="Proteomes" id="UP000034694">
    <property type="component" value="Unassembled WGS sequence"/>
</dbReference>
<evidence type="ECO:0000313" key="1">
    <source>
        <dbReference type="EMBL" id="KKU95654.1"/>
    </source>
</evidence>
<proteinExistence type="predicted"/>